<dbReference type="SUPFAM" id="SSF51735">
    <property type="entry name" value="NAD(P)-binding Rossmann-fold domains"/>
    <property type="match status" value="1"/>
</dbReference>
<name>A0A2X0MBJ3_9BASI</name>
<reference evidence="2 3" key="1">
    <citation type="submission" date="2016-11" db="EMBL/GenBank/DDBJ databases">
        <authorList>
            <person name="Jaros S."/>
            <person name="Januszkiewicz K."/>
            <person name="Wedrychowicz H."/>
        </authorList>
    </citation>
    <scope>NUCLEOTIDE SEQUENCE [LARGE SCALE GENOMIC DNA]</scope>
</reference>
<evidence type="ECO:0000256" key="1">
    <source>
        <dbReference type="SAM" id="MobiDB-lite"/>
    </source>
</evidence>
<dbReference type="Proteomes" id="UP000249464">
    <property type="component" value="Unassembled WGS sequence"/>
</dbReference>
<organism evidence="2 3">
    <name type="scientific">Microbotryum silenes-dioicae</name>
    <dbReference type="NCBI Taxonomy" id="796604"/>
    <lineage>
        <taxon>Eukaryota</taxon>
        <taxon>Fungi</taxon>
        <taxon>Dikarya</taxon>
        <taxon>Basidiomycota</taxon>
        <taxon>Pucciniomycotina</taxon>
        <taxon>Microbotryomycetes</taxon>
        <taxon>Microbotryales</taxon>
        <taxon>Microbotryaceae</taxon>
        <taxon>Microbotryum</taxon>
    </lineage>
</organism>
<dbReference type="InterPro" id="IPR036291">
    <property type="entry name" value="NAD(P)-bd_dom_sf"/>
</dbReference>
<dbReference type="EMBL" id="FQNC01000012">
    <property type="protein sequence ID" value="SGY14079.1"/>
    <property type="molecule type" value="Genomic_DNA"/>
</dbReference>
<gene>
    <name evidence="2" type="primary">BQ5605_C010g06052</name>
    <name evidence="2" type="ORF">BQ5605_C010G06052</name>
</gene>
<dbReference type="Gene3D" id="3.40.50.720">
    <property type="entry name" value="NAD(P)-binding Rossmann-like Domain"/>
    <property type="match status" value="1"/>
</dbReference>
<protein>
    <submittedName>
        <fullName evidence="2">BQ5605_C010g06052 protein</fullName>
    </submittedName>
</protein>
<evidence type="ECO:0000313" key="2">
    <source>
        <dbReference type="EMBL" id="SGY14079.1"/>
    </source>
</evidence>
<keyword evidence="3" id="KW-1185">Reference proteome</keyword>
<evidence type="ECO:0000313" key="3">
    <source>
        <dbReference type="Proteomes" id="UP000249464"/>
    </source>
</evidence>
<accession>A0A2X0MBJ3</accession>
<sequence>MGTRATGQRLPTTSLRRRASLSRAVPGARRCPTSTSIRDESRHPDRPSPHPHKHLRITMVHAALKKGNSAVITGAAYGGIGYAIAALCLPRYGMRVLLADVSTSALDRAYQGLIKAGIPEDRLIIHSCDVSDLREGSS</sequence>
<dbReference type="STRING" id="796604.A0A2X0MBJ3"/>
<proteinExistence type="predicted"/>
<dbReference type="AlphaFoldDB" id="A0A2X0MBJ3"/>
<feature type="compositionally biased region" description="Basic and acidic residues" evidence="1">
    <location>
        <begin position="37"/>
        <end position="48"/>
    </location>
</feature>
<feature type="region of interest" description="Disordered" evidence="1">
    <location>
        <begin position="1"/>
        <end position="52"/>
    </location>
</feature>